<accession>A0A840WX20</accession>
<dbReference type="GO" id="GO:0005737">
    <property type="term" value="C:cytoplasm"/>
    <property type="evidence" value="ECO:0007669"/>
    <property type="project" value="TreeGrafter"/>
</dbReference>
<evidence type="ECO:0000256" key="3">
    <source>
        <dbReference type="ARBA" id="ARBA00012054"/>
    </source>
</evidence>
<keyword evidence="7 10" id="KW-0067">ATP-binding</keyword>
<dbReference type="InterPro" id="IPR031322">
    <property type="entry name" value="Shikimate/glucono_kinase"/>
</dbReference>
<name>A0A840WX20_9RHOB</name>
<dbReference type="Gene3D" id="3.40.50.300">
    <property type="entry name" value="P-loop containing nucleotide triphosphate hydrolases"/>
    <property type="match status" value="1"/>
</dbReference>
<keyword evidence="8" id="KW-0311">Gluconate utilization</keyword>
<reference evidence="11 12" key="1">
    <citation type="submission" date="2020-08" db="EMBL/GenBank/DDBJ databases">
        <title>Genomic Encyclopedia of Type Strains, Phase IV (KMG-IV): sequencing the most valuable type-strain genomes for metagenomic binning, comparative biology and taxonomic classification.</title>
        <authorList>
            <person name="Goeker M."/>
        </authorList>
    </citation>
    <scope>NUCLEOTIDE SEQUENCE [LARGE SCALE GENOMIC DNA]</scope>
    <source>
        <strain evidence="11 12">DSM 103377</strain>
    </source>
</reference>
<evidence type="ECO:0000256" key="2">
    <source>
        <dbReference type="ARBA" id="ARBA00008420"/>
    </source>
</evidence>
<dbReference type="FunFam" id="3.40.50.300:FF:000522">
    <property type="entry name" value="Gluconokinase"/>
    <property type="match status" value="1"/>
</dbReference>
<dbReference type="GO" id="GO:0005524">
    <property type="term" value="F:ATP binding"/>
    <property type="evidence" value="ECO:0007669"/>
    <property type="project" value="UniProtKB-KW"/>
</dbReference>
<evidence type="ECO:0000256" key="7">
    <source>
        <dbReference type="ARBA" id="ARBA00022840"/>
    </source>
</evidence>
<protein>
    <recommendedName>
        <fullName evidence="3 10">Gluconokinase</fullName>
        <ecNumber evidence="3 10">2.7.1.12</ecNumber>
    </recommendedName>
</protein>
<comment type="pathway">
    <text evidence="1">Carbohydrate acid metabolism.</text>
</comment>
<evidence type="ECO:0000256" key="4">
    <source>
        <dbReference type="ARBA" id="ARBA00022679"/>
    </source>
</evidence>
<keyword evidence="6 10" id="KW-0418">Kinase</keyword>
<keyword evidence="12" id="KW-1185">Reference proteome</keyword>
<comment type="caution">
    <text evidence="11">The sequence shown here is derived from an EMBL/GenBank/DDBJ whole genome shotgun (WGS) entry which is preliminary data.</text>
</comment>
<evidence type="ECO:0000313" key="12">
    <source>
        <dbReference type="Proteomes" id="UP000553766"/>
    </source>
</evidence>
<dbReference type="PANTHER" id="PTHR43442:SF3">
    <property type="entry name" value="GLUCONOKINASE-RELATED"/>
    <property type="match status" value="1"/>
</dbReference>
<dbReference type="GO" id="GO:0046316">
    <property type="term" value="F:gluconokinase activity"/>
    <property type="evidence" value="ECO:0007669"/>
    <property type="project" value="UniProtKB-EC"/>
</dbReference>
<evidence type="ECO:0000256" key="9">
    <source>
        <dbReference type="ARBA" id="ARBA00048090"/>
    </source>
</evidence>
<dbReference type="CDD" id="cd02021">
    <property type="entry name" value="GntK"/>
    <property type="match status" value="1"/>
</dbReference>
<dbReference type="GO" id="GO:0019521">
    <property type="term" value="P:D-gluconate metabolic process"/>
    <property type="evidence" value="ECO:0007669"/>
    <property type="project" value="UniProtKB-KW"/>
</dbReference>
<comment type="similarity">
    <text evidence="2 10">Belongs to the gluconokinase GntK/GntV family.</text>
</comment>
<organism evidence="11 12">
    <name type="scientific">Rubricella aquisinus</name>
    <dbReference type="NCBI Taxonomy" id="2028108"/>
    <lineage>
        <taxon>Bacteria</taxon>
        <taxon>Pseudomonadati</taxon>
        <taxon>Pseudomonadota</taxon>
        <taxon>Alphaproteobacteria</taxon>
        <taxon>Rhodobacterales</taxon>
        <taxon>Paracoccaceae</taxon>
        <taxon>Rubricella</taxon>
    </lineage>
</organism>
<dbReference type="Proteomes" id="UP000553766">
    <property type="component" value="Unassembled WGS sequence"/>
</dbReference>
<dbReference type="EMBL" id="JACIJS010000001">
    <property type="protein sequence ID" value="MBB5514235.1"/>
    <property type="molecule type" value="Genomic_DNA"/>
</dbReference>
<dbReference type="InterPro" id="IPR006001">
    <property type="entry name" value="Therm_gnt_kin"/>
</dbReference>
<keyword evidence="5 10" id="KW-0547">Nucleotide-binding</keyword>
<dbReference type="NCBIfam" id="TIGR01313">
    <property type="entry name" value="therm_gnt_kin"/>
    <property type="match status" value="1"/>
</dbReference>
<dbReference type="InterPro" id="IPR027417">
    <property type="entry name" value="P-loop_NTPase"/>
</dbReference>
<evidence type="ECO:0000256" key="8">
    <source>
        <dbReference type="ARBA" id="ARBA00023064"/>
    </source>
</evidence>
<dbReference type="AlphaFoldDB" id="A0A840WX20"/>
<evidence type="ECO:0000256" key="10">
    <source>
        <dbReference type="RuleBase" id="RU363066"/>
    </source>
</evidence>
<comment type="catalytic activity">
    <reaction evidence="9 10">
        <text>D-gluconate + ATP = 6-phospho-D-gluconate + ADP + H(+)</text>
        <dbReference type="Rhea" id="RHEA:19433"/>
        <dbReference type="ChEBI" id="CHEBI:15378"/>
        <dbReference type="ChEBI" id="CHEBI:18391"/>
        <dbReference type="ChEBI" id="CHEBI:30616"/>
        <dbReference type="ChEBI" id="CHEBI:58759"/>
        <dbReference type="ChEBI" id="CHEBI:456216"/>
        <dbReference type="EC" id="2.7.1.12"/>
    </reaction>
</comment>
<evidence type="ECO:0000313" key="11">
    <source>
        <dbReference type="EMBL" id="MBB5514235.1"/>
    </source>
</evidence>
<dbReference type="Pfam" id="PF01202">
    <property type="entry name" value="SKI"/>
    <property type="match status" value="1"/>
</dbReference>
<dbReference type="EC" id="2.7.1.12" evidence="3 10"/>
<sequence>MPKQNQNVAIVVMGVCGVGKTSVARVLAGTLEARYIEADDFHSPENREAMAHGIPLSDEMRFPWLNRLAEAAEAARAHGHVVMACSALKRSYRDVLRAKMGQVQFLHLTGERGIIADRLGNRRDHFISPSLLDSQLQTLEAPTADEHAIVVDVSGSREEVDRIVAQRINDLLFQIT</sequence>
<dbReference type="SUPFAM" id="SSF52540">
    <property type="entry name" value="P-loop containing nucleoside triphosphate hydrolases"/>
    <property type="match status" value="1"/>
</dbReference>
<evidence type="ECO:0000256" key="1">
    <source>
        <dbReference type="ARBA" id="ARBA00004761"/>
    </source>
</evidence>
<dbReference type="RefSeq" id="WP_221229197.1">
    <property type="nucleotide sequence ID" value="NZ_JACIJS010000001.1"/>
</dbReference>
<gene>
    <name evidence="11" type="ORF">FHS89_000233</name>
</gene>
<dbReference type="PANTHER" id="PTHR43442">
    <property type="entry name" value="GLUCONOKINASE-RELATED"/>
    <property type="match status" value="1"/>
</dbReference>
<proteinExistence type="inferred from homology"/>
<keyword evidence="4 10" id="KW-0808">Transferase</keyword>
<evidence type="ECO:0000256" key="6">
    <source>
        <dbReference type="ARBA" id="ARBA00022777"/>
    </source>
</evidence>
<evidence type="ECO:0000256" key="5">
    <source>
        <dbReference type="ARBA" id="ARBA00022741"/>
    </source>
</evidence>